<feature type="compositionally biased region" description="Basic and acidic residues" evidence="1">
    <location>
        <begin position="376"/>
        <end position="391"/>
    </location>
</feature>
<feature type="domain" description="SANTA" evidence="2">
    <location>
        <begin position="126"/>
        <end position="188"/>
    </location>
</feature>
<protein>
    <submittedName>
        <fullName evidence="3">Chromosome 10 SCAF15019, whole genome shotgun sequence</fullName>
    </submittedName>
</protein>
<proteinExistence type="predicted"/>
<dbReference type="InterPro" id="IPR039110">
    <property type="entry name" value="KNL2-like"/>
</dbReference>
<reference evidence="3" key="1">
    <citation type="journal article" date="2004" name="Nature">
        <title>Genome duplication in the teleost fish Tetraodon nigroviridis reveals the early vertebrate proto-karyotype.</title>
        <authorList>
            <person name="Jaillon O."/>
            <person name="Aury J.-M."/>
            <person name="Brunet F."/>
            <person name="Petit J.-L."/>
            <person name="Stange-Thomann N."/>
            <person name="Mauceli E."/>
            <person name="Bouneau L."/>
            <person name="Fischer C."/>
            <person name="Ozouf-Costaz C."/>
            <person name="Bernot A."/>
            <person name="Nicaud S."/>
            <person name="Jaffe D."/>
            <person name="Fisher S."/>
            <person name="Lutfalla G."/>
            <person name="Dossat C."/>
            <person name="Segurens B."/>
            <person name="Dasilva C."/>
            <person name="Salanoubat M."/>
            <person name="Levy M."/>
            <person name="Boudet N."/>
            <person name="Castellano S."/>
            <person name="Anthouard V."/>
            <person name="Jubin C."/>
            <person name="Castelli V."/>
            <person name="Katinka M."/>
            <person name="Vacherie B."/>
            <person name="Biemont C."/>
            <person name="Skalli Z."/>
            <person name="Cattolico L."/>
            <person name="Poulain J."/>
            <person name="De Berardinis V."/>
            <person name="Cruaud C."/>
            <person name="Duprat S."/>
            <person name="Brottier P."/>
            <person name="Coutanceau J.-P."/>
            <person name="Gouzy J."/>
            <person name="Parra G."/>
            <person name="Lardier G."/>
            <person name="Chapple C."/>
            <person name="McKernan K.J."/>
            <person name="McEwan P."/>
            <person name="Bosak S."/>
            <person name="Kellis M."/>
            <person name="Volff J.-N."/>
            <person name="Guigo R."/>
            <person name="Zody M.C."/>
            <person name="Mesirov J."/>
            <person name="Lindblad-Toh K."/>
            <person name="Birren B."/>
            <person name="Nusbaum C."/>
            <person name="Kahn D."/>
            <person name="Robinson-Rechavi M."/>
            <person name="Laudet V."/>
            <person name="Schachter V."/>
            <person name="Quetier F."/>
            <person name="Saurin W."/>
            <person name="Scarpelli C."/>
            <person name="Wincker P."/>
            <person name="Lander E.S."/>
            <person name="Weissenbach J."/>
            <person name="Roest Crollius H."/>
        </authorList>
    </citation>
    <scope>NUCLEOTIDE SEQUENCE [LARGE SCALE GENOMIC DNA]</scope>
</reference>
<feature type="compositionally biased region" description="Basic residues" evidence="1">
    <location>
        <begin position="365"/>
        <end position="375"/>
    </location>
</feature>
<name>Q4RM47_TETNG</name>
<dbReference type="InterPro" id="IPR015216">
    <property type="entry name" value="SANTA"/>
</dbReference>
<dbReference type="OrthoDB" id="118550at2759"/>
<feature type="region of interest" description="Disordered" evidence="1">
    <location>
        <begin position="252"/>
        <end position="440"/>
    </location>
</feature>
<sequence>MSPAKMFAYMKKREMGAGRPDARRACNSTRHRLTANGFHRSGDTPPAEAHAEAVVPVCGASVEAAESQSATDSSEDGGPALVLTQPVLFEDPLILHSPRVTIPKNNTKALKYGWPQPSKVSSEKVINLKDWCLKHNKKGLYVEGIHREEDILWNSNIIAERVSPYVVKTVTGRIYVLVGKMTSPVDSTDACPPSSSSTKMSRSGRVIKAPLEFWKGGRVTLDAQMNVTIHECYDKSICNPVCEAVPADLNRRQDKAAPAPQRNIKAPPRRRNKGPSNRGEEPSQSPDAPPASLSISAKGTSRRTRGSRSRRTTERTLPVEPGPQWTTGQTPGPTGKRTGPPSRTSPDMDHASAEQLSDGGSEVRRAKRSNRQHRKRAEDSPQLRHLEESRTERRKRGRAEKDENRTISEPTNLKSSTTSLKAKVCKRSAQIPAEEDKDKWTEEELATLQEYVWFPQKQPSAL</sequence>
<evidence type="ECO:0000313" key="3">
    <source>
        <dbReference type="EMBL" id="CAG10535.1"/>
    </source>
</evidence>
<evidence type="ECO:0000256" key="1">
    <source>
        <dbReference type="SAM" id="MobiDB-lite"/>
    </source>
</evidence>
<dbReference type="AlphaFoldDB" id="Q4RM47"/>
<dbReference type="GO" id="GO:0000775">
    <property type="term" value="C:chromosome, centromeric region"/>
    <property type="evidence" value="ECO:0007669"/>
    <property type="project" value="TreeGrafter"/>
</dbReference>
<dbReference type="KEGG" id="tng:GSTEN00032213G001"/>
<feature type="compositionally biased region" description="Low complexity" evidence="1">
    <location>
        <begin position="322"/>
        <end position="344"/>
    </location>
</feature>
<evidence type="ECO:0000259" key="2">
    <source>
        <dbReference type="Pfam" id="PF09133"/>
    </source>
</evidence>
<feature type="compositionally biased region" description="Polar residues" evidence="1">
    <location>
        <begin position="407"/>
        <end position="420"/>
    </location>
</feature>
<dbReference type="EMBL" id="CAAE01015019">
    <property type="protein sequence ID" value="CAG10535.1"/>
    <property type="molecule type" value="Genomic_DNA"/>
</dbReference>
<accession>Q4RM47</accession>
<gene>
    <name evidence="3" type="ORF">GSTENG00032213001</name>
</gene>
<dbReference type="PANTHER" id="PTHR16124:SF3">
    <property type="entry name" value="MIS18-BINDING PROTEIN 1"/>
    <property type="match status" value="1"/>
</dbReference>
<dbReference type="Pfam" id="PF09133">
    <property type="entry name" value="SANTA"/>
    <property type="match status" value="1"/>
</dbReference>
<feature type="compositionally biased region" description="Basic residues" evidence="1">
    <location>
        <begin position="300"/>
        <end position="310"/>
    </location>
</feature>
<dbReference type="PANTHER" id="PTHR16124">
    <property type="entry name" value="MIS18-BINDING PROTEIN 1"/>
    <property type="match status" value="1"/>
</dbReference>
<organism evidence="3">
    <name type="scientific">Tetraodon nigroviridis</name>
    <name type="common">Spotted green pufferfish</name>
    <name type="synonym">Chelonodon nigroviridis</name>
    <dbReference type="NCBI Taxonomy" id="99883"/>
    <lineage>
        <taxon>Eukaryota</taxon>
        <taxon>Metazoa</taxon>
        <taxon>Chordata</taxon>
        <taxon>Craniata</taxon>
        <taxon>Vertebrata</taxon>
        <taxon>Euteleostomi</taxon>
        <taxon>Actinopterygii</taxon>
        <taxon>Neopterygii</taxon>
        <taxon>Teleostei</taxon>
        <taxon>Neoteleostei</taxon>
        <taxon>Acanthomorphata</taxon>
        <taxon>Eupercaria</taxon>
        <taxon>Tetraodontiformes</taxon>
        <taxon>Tetradontoidea</taxon>
        <taxon>Tetraodontidae</taxon>
        <taxon>Tetraodon</taxon>
    </lineage>
</organism>
<reference evidence="3" key="2">
    <citation type="submission" date="2004-02" db="EMBL/GenBank/DDBJ databases">
        <authorList>
            <consortium name="Genoscope"/>
            <consortium name="Whitehead Institute Centre for Genome Research"/>
        </authorList>
    </citation>
    <scope>NUCLEOTIDE SEQUENCE</scope>
</reference>